<evidence type="ECO:0000313" key="3">
    <source>
        <dbReference type="Proteomes" id="UP001181355"/>
    </source>
</evidence>
<dbReference type="EMBL" id="CP133720">
    <property type="protein sequence ID" value="WMW81548.1"/>
    <property type="molecule type" value="Genomic_DNA"/>
</dbReference>
<accession>A0ABY9RK07</accession>
<dbReference type="InterPro" id="IPR000073">
    <property type="entry name" value="AB_hydrolase_1"/>
</dbReference>
<dbReference type="SUPFAM" id="SSF53474">
    <property type="entry name" value="alpha/beta-Hydrolases"/>
    <property type="match status" value="1"/>
</dbReference>
<sequence>MASRRPWLARHSSKFVMKCLFRPLFGWRDSEQHGLEYFSFIGRDMSRLEAARKLAKGVPAKGVVLLCHPFLKFGMSYFFKNSYHEKLNQAGYHVVSFNFKGFGSSTVESMNFADDVASIVDWARHTYPDLPLHFWGVSFGAFHGMHAIGSGRARFDSALFDSAPVSLVHFFGKGALGLVMRSLSRSRWGHLTGTHDVFQSFPLPAELPRLYMFGADDAFITSHELHRLQELVGHDCIRRFANCGHLEIRKTYQDEYFGQALAFLDQHSRTKPSLTLA</sequence>
<keyword evidence="2" id="KW-0378">Hydrolase</keyword>
<gene>
    <name evidence="2" type="ORF">RF679_04510</name>
</gene>
<dbReference type="RefSeq" id="WP_309483027.1">
    <property type="nucleotide sequence ID" value="NZ_CP133720.1"/>
</dbReference>
<evidence type="ECO:0000259" key="1">
    <source>
        <dbReference type="Pfam" id="PF00561"/>
    </source>
</evidence>
<organism evidence="2 3">
    <name type="scientific">Undibacterium cyanobacteriorum</name>
    <dbReference type="NCBI Taxonomy" id="3073561"/>
    <lineage>
        <taxon>Bacteria</taxon>
        <taxon>Pseudomonadati</taxon>
        <taxon>Pseudomonadota</taxon>
        <taxon>Betaproteobacteria</taxon>
        <taxon>Burkholderiales</taxon>
        <taxon>Oxalobacteraceae</taxon>
        <taxon>Undibacterium</taxon>
    </lineage>
</organism>
<evidence type="ECO:0000313" key="2">
    <source>
        <dbReference type="EMBL" id="WMW81548.1"/>
    </source>
</evidence>
<protein>
    <submittedName>
        <fullName evidence="2">Alpha/beta fold hydrolase</fullName>
    </submittedName>
</protein>
<reference evidence="2" key="1">
    <citation type="submission" date="2023-09" db="EMBL/GenBank/DDBJ databases">
        <title>Undibacterium sp. 20NA77.5 isolated from freshwater.</title>
        <authorList>
            <person name="Le V."/>
            <person name="Ko S.-R."/>
            <person name="Ahn C.-Y."/>
            <person name="Oh H.-M."/>
        </authorList>
    </citation>
    <scope>NUCLEOTIDE SEQUENCE</scope>
    <source>
        <strain evidence="2">20NA77.5</strain>
    </source>
</reference>
<dbReference type="Pfam" id="PF00561">
    <property type="entry name" value="Abhydrolase_1"/>
    <property type="match status" value="1"/>
</dbReference>
<dbReference type="InterPro" id="IPR029058">
    <property type="entry name" value="AB_hydrolase_fold"/>
</dbReference>
<keyword evidence="3" id="KW-1185">Reference proteome</keyword>
<proteinExistence type="predicted"/>
<dbReference type="GO" id="GO:0016787">
    <property type="term" value="F:hydrolase activity"/>
    <property type="evidence" value="ECO:0007669"/>
    <property type="project" value="UniProtKB-KW"/>
</dbReference>
<dbReference type="Gene3D" id="3.40.50.1820">
    <property type="entry name" value="alpha/beta hydrolase"/>
    <property type="match status" value="1"/>
</dbReference>
<name>A0ABY9RK07_9BURK</name>
<dbReference type="Proteomes" id="UP001181355">
    <property type="component" value="Chromosome"/>
</dbReference>
<feature type="domain" description="AB hydrolase-1" evidence="1">
    <location>
        <begin position="63"/>
        <end position="166"/>
    </location>
</feature>